<dbReference type="SUPFAM" id="SSF47446">
    <property type="entry name" value="Signal peptide-binding domain"/>
    <property type="match status" value="1"/>
</dbReference>
<dbReference type="GO" id="GO:0006616">
    <property type="term" value="P:SRP-dependent cotranslational protein targeting to membrane, translocation"/>
    <property type="evidence" value="ECO:0007669"/>
    <property type="project" value="TreeGrafter"/>
</dbReference>
<proteinExistence type="predicted"/>
<dbReference type="InterPro" id="IPR022941">
    <property type="entry name" value="SRP54"/>
</dbReference>
<dbReference type="GO" id="GO:0005786">
    <property type="term" value="C:signal recognition particle, endoplasmic reticulum targeting"/>
    <property type="evidence" value="ECO:0007669"/>
    <property type="project" value="TreeGrafter"/>
</dbReference>
<name>A0A4Y2WG09_ARAVE</name>
<dbReference type="GO" id="GO:0005829">
    <property type="term" value="C:cytosol"/>
    <property type="evidence" value="ECO:0007669"/>
    <property type="project" value="TreeGrafter"/>
</dbReference>
<sequence>MFAKIIESFSKIPVRYSEVAATQSPIIFIGTGEHIDDFEPFKVKPFVSKLLGMGDIEGLIDKVNELKLDDNEELIEKLKHGEFTLRDMYEQFQNIMKMGPFSQIMGMIPGFQ</sequence>
<dbReference type="GO" id="GO:0008312">
    <property type="term" value="F:7S RNA binding"/>
    <property type="evidence" value="ECO:0007669"/>
    <property type="project" value="InterPro"/>
</dbReference>
<gene>
    <name evidence="7" type="primary">SRP54_1</name>
    <name evidence="7" type="ORF">AVEN_49664_1</name>
</gene>
<dbReference type="Gene3D" id="1.10.260.30">
    <property type="entry name" value="Signal recognition particle, SRP54 subunit, M-domain"/>
    <property type="match status" value="1"/>
</dbReference>
<organism evidence="7 8">
    <name type="scientific">Araneus ventricosus</name>
    <name type="common">Orbweaver spider</name>
    <name type="synonym">Epeira ventricosa</name>
    <dbReference type="NCBI Taxonomy" id="182803"/>
    <lineage>
        <taxon>Eukaryota</taxon>
        <taxon>Metazoa</taxon>
        <taxon>Ecdysozoa</taxon>
        <taxon>Arthropoda</taxon>
        <taxon>Chelicerata</taxon>
        <taxon>Arachnida</taxon>
        <taxon>Araneae</taxon>
        <taxon>Araneomorphae</taxon>
        <taxon>Entelegynae</taxon>
        <taxon>Araneoidea</taxon>
        <taxon>Araneidae</taxon>
        <taxon>Araneus</taxon>
    </lineage>
</organism>
<evidence type="ECO:0000256" key="5">
    <source>
        <dbReference type="ARBA" id="ARBA00048157"/>
    </source>
</evidence>
<accession>A0A4Y2WG09</accession>
<dbReference type="InterPro" id="IPR000897">
    <property type="entry name" value="SRP54_GTPase_dom"/>
</dbReference>
<dbReference type="EMBL" id="BGPR01060250">
    <property type="protein sequence ID" value="GBO36139.1"/>
    <property type="molecule type" value="Genomic_DNA"/>
</dbReference>
<comment type="catalytic activity">
    <reaction evidence="5">
        <text>GTP + H2O = GDP + phosphate + H(+)</text>
        <dbReference type="Rhea" id="RHEA:19669"/>
        <dbReference type="ChEBI" id="CHEBI:15377"/>
        <dbReference type="ChEBI" id="CHEBI:15378"/>
        <dbReference type="ChEBI" id="CHEBI:37565"/>
        <dbReference type="ChEBI" id="CHEBI:43474"/>
        <dbReference type="ChEBI" id="CHEBI:58189"/>
        <dbReference type="EC" id="3.6.5.4"/>
    </reaction>
    <physiologicalReaction direction="left-to-right" evidence="5">
        <dbReference type="Rhea" id="RHEA:19670"/>
    </physiologicalReaction>
</comment>
<evidence type="ECO:0000256" key="3">
    <source>
        <dbReference type="ARBA" id="ARBA00034832"/>
    </source>
</evidence>
<keyword evidence="1" id="KW-0547">Nucleotide-binding</keyword>
<dbReference type="GO" id="GO:0030942">
    <property type="term" value="F:endoplasmic reticulum signal peptide binding"/>
    <property type="evidence" value="ECO:0007669"/>
    <property type="project" value="TreeGrafter"/>
</dbReference>
<dbReference type="GO" id="GO:0003924">
    <property type="term" value="F:GTPase activity"/>
    <property type="evidence" value="ECO:0007669"/>
    <property type="project" value="InterPro"/>
</dbReference>
<dbReference type="Gene3D" id="1.20.120.140">
    <property type="entry name" value="Signal recognition particle SRP54, nucleotide-binding domain"/>
    <property type="match status" value="1"/>
</dbReference>
<keyword evidence="8" id="KW-1185">Reference proteome</keyword>
<dbReference type="InterPro" id="IPR004125">
    <property type="entry name" value="Signal_recog_particle_SRP54_M"/>
</dbReference>
<dbReference type="PANTHER" id="PTHR11564">
    <property type="entry name" value="SIGNAL RECOGNITION PARTICLE 54K PROTEIN SRP54"/>
    <property type="match status" value="1"/>
</dbReference>
<protein>
    <recommendedName>
        <fullName evidence="3">Signal recognition particle subunit SRP54</fullName>
    </recommendedName>
    <alternativeName>
        <fullName evidence="4">Signal recognition particle 54 kDa protein</fullName>
    </alternativeName>
</protein>
<dbReference type="Proteomes" id="UP000499080">
    <property type="component" value="Unassembled WGS sequence"/>
</dbReference>
<dbReference type="PROSITE" id="PS00300">
    <property type="entry name" value="SRP54"/>
    <property type="match status" value="1"/>
</dbReference>
<dbReference type="Pfam" id="PF00448">
    <property type="entry name" value="SRP54"/>
    <property type="match status" value="1"/>
</dbReference>
<dbReference type="Pfam" id="PF02978">
    <property type="entry name" value="SRP_SPB"/>
    <property type="match status" value="1"/>
</dbReference>
<dbReference type="AlphaFoldDB" id="A0A4Y2WG09"/>
<dbReference type="InterPro" id="IPR042101">
    <property type="entry name" value="SRP54_N_sf"/>
</dbReference>
<comment type="caution">
    <text evidence="7">The sequence shown here is derived from an EMBL/GenBank/DDBJ whole genome shotgun (WGS) entry which is preliminary data.</text>
</comment>
<feature type="domain" description="SRP54-type proteins GTP-binding" evidence="6">
    <location>
        <begin position="25"/>
        <end position="38"/>
    </location>
</feature>
<evidence type="ECO:0000256" key="2">
    <source>
        <dbReference type="ARBA" id="ARBA00023134"/>
    </source>
</evidence>
<dbReference type="OrthoDB" id="10250817at2759"/>
<evidence type="ECO:0000259" key="6">
    <source>
        <dbReference type="PROSITE" id="PS00300"/>
    </source>
</evidence>
<evidence type="ECO:0000313" key="7">
    <source>
        <dbReference type="EMBL" id="GBO36139.1"/>
    </source>
</evidence>
<dbReference type="GO" id="GO:0005525">
    <property type="term" value="F:GTP binding"/>
    <property type="evidence" value="ECO:0007669"/>
    <property type="project" value="UniProtKB-KW"/>
</dbReference>
<dbReference type="InterPro" id="IPR036891">
    <property type="entry name" value="Signal_recog_part_SRP54_M_sf"/>
</dbReference>
<reference evidence="7 8" key="1">
    <citation type="journal article" date="2019" name="Sci. Rep.">
        <title>Orb-weaving spider Araneus ventricosus genome elucidates the spidroin gene catalogue.</title>
        <authorList>
            <person name="Kono N."/>
            <person name="Nakamura H."/>
            <person name="Ohtoshi R."/>
            <person name="Moran D.A.P."/>
            <person name="Shinohara A."/>
            <person name="Yoshida Y."/>
            <person name="Fujiwara M."/>
            <person name="Mori M."/>
            <person name="Tomita M."/>
            <person name="Arakawa K."/>
        </authorList>
    </citation>
    <scope>NUCLEOTIDE SEQUENCE [LARGE SCALE GENOMIC DNA]</scope>
</reference>
<evidence type="ECO:0000313" key="8">
    <source>
        <dbReference type="Proteomes" id="UP000499080"/>
    </source>
</evidence>
<evidence type="ECO:0000256" key="1">
    <source>
        <dbReference type="ARBA" id="ARBA00022741"/>
    </source>
</evidence>
<keyword evidence="2" id="KW-0342">GTP-binding</keyword>
<dbReference type="PANTHER" id="PTHR11564:SF5">
    <property type="entry name" value="SIGNAL RECOGNITION PARTICLE SUBUNIT SRP54"/>
    <property type="match status" value="1"/>
</dbReference>
<evidence type="ECO:0000256" key="4">
    <source>
        <dbReference type="ARBA" id="ARBA00034907"/>
    </source>
</evidence>